<evidence type="ECO:0000313" key="2">
    <source>
        <dbReference type="EMBL" id="MBB5347004.1"/>
    </source>
</evidence>
<dbReference type="SMART" id="SM00530">
    <property type="entry name" value="HTH_XRE"/>
    <property type="match status" value="1"/>
</dbReference>
<dbReference type="SUPFAM" id="SSF47413">
    <property type="entry name" value="lambda repressor-like DNA-binding domains"/>
    <property type="match status" value="1"/>
</dbReference>
<dbReference type="GO" id="GO:0003677">
    <property type="term" value="F:DNA binding"/>
    <property type="evidence" value="ECO:0007669"/>
    <property type="project" value="UniProtKB-KW"/>
</dbReference>
<organism evidence="2 3">
    <name type="scientific">Desulfoprunum benzoelyticum</name>
    <dbReference type="NCBI Taxonomy" id="1506996"/>
    <lineage>
        <taxon>Bacteria</taxon>
        <taxon>Pseudomonadati</taxon>
        <taxon>Thermodesulfobacteriota</taxon>
        <taxon>Desulfobulbia</taxon>
        <taxon>Desulfobulbales</taxon>
        <taxon>Desulfobulbaceae</taxon>
        <taxon>Desulfoprunum</taxon>
    </lineage>
</organism>
<dbReference type="Proteomes" id="UP000539642">
    <property type="component" value="Unassembled WGS sequence"/>
</dbReference>
<sequence length="109" mass="12392">MNVHTDIQIIHDRNGAPAFVVLPYADWLASRDRQENLVPNEVVNLTFDHDWSPMRAWREHFGLTQAEVAARANMTQGAYAQMENSAKPRRASLKKIAEAMGLTVEQLDF</sequence>
<dbReference type="Pfam" id="PF01381">
    <property type="entry name" value="HTH_3"/>
    <property type="match status" value="1"/>
</dbReference>
<protein>
    <submittedName>
        <fullName evidence="2">DNA-binding XRE family transcriptional regulator</fullName>
    </submittedName>
</protein>
<dbReference type="EMBL" id="JACHEO010000002">
    <property type="protein sequence ID" value="MBB5347004.1"/>
    <property type="molecule type" value="Genomic_DNA"/>
</dbReference>
<dbReference type="RefSeq" id="WP_183348371.1">
    <property type="nucleotide sequence ID" value="NZ_JACHEO010000002.1"/>
</dbReference>
<evidence type="ECO:0000259" key="1">
    <source>
        <dbReference type="PROSITE" id="PS50943"/>
    </source>
</evidence>
<gene>
    <name evidence="2" type="ORF">HNQ81_000714</name>
</gene>
<dbReference type="Gene3D" id="1.10.260.40">
    <property type="entry name" value="lambda repressor-like DNA-binding domains"/>
    <property type="match status" value="1"/>
</dbReference>
<dbReference type="CDD" id="cd00093">
    <property type="entry name" value="HTH_XRE"/>
    <property type="match status" value="1"/>
</dbReference>
<dbReference type="AlphaFoldDB" id="A0A840UUD1"/>
<dbReference type="InterPro" id="IPR010982">
    <property type="entry name" value="Lambda_DNA-bd_dom_sf"/>
</dbReference>
<evidence type="ECO:0000313" key="3">
    <source>
        <dbReference type="Proteomes" id="UP000539642"/>
    </source>
</evidence>
<accession>A0A840UUD1</accession>
<keyword evidence="2" id="KW-0238">DNA-binding</keyword>
<dbReference type="PROSITE" id="PS50943">
    <property type="entry name" value="HTH_CROC1"/>
    <property type="match status" value="1"/>
</dbReference>
<dbReference type="InterPro" id="IPR001387">
    <property type="entry name" value="Cro/C1-type_HTH"/>
</dbReference>
<comment type="caution">
    <text evidence="2">The sequence shown here is derived from an EMBL/GenBank/DDBJ whole genome shotgun (WGS) entry which is preliminary data.</text>
</comment>
<reference evidence="2 3" key="1">
    <citation type="submission" date="2020-08" db="EMBL/GenBank/DDBJ databases">
        <title>Genomic Encyclopedia of Type Strains, Phase IV (KMG-IV): sequencing the most valuable type-strain genomes for metagenomic binning, comparative biology and taxonomic classification.</title>
        <authorList>
            <person name="Goeker M."/>
        </authorList>
    </citation>
    <scope>NUCLEOTIDE SEQUENCE [LARGE SCALE GENOMIC DNA]</scope>
    <source>
        <strain evidence="2 3">DSM 28570</strain>
    </source>
</reference>
<name>A0A840UUD1_9BACT</name>
<proteinExistence type="predicted"/>
<keyword evidence="3" id="KW-1185">Reference proteome</keyword>
<feature type="domain" description="HTH cro/C1-type" evidence="1">
    <location>
        <begin position="54"/>
        <end position="107"/>
    </location>
</feature>